<evidence type="ECO:0000313" key="2">
    <source>
        <dbReference type="EMBL" id="MFC6893892.1"/>
    </source>
</evidence>
<protein>
    <submittedName>
        <fullName evidence="2">Uncharacterized protein</fullName>
    </submittedName>
</protein>
<dbReference type="Proteomes" id="UP001596296">
    <property type="component" value="Unassembled WGS sequence"/>
</dbReference>
<comment type="caution">
    <text evidence="2">The sequence shown here is derived from an EMBL/GenBank/DDBJ whole genome shotgun (WGS) entry which is preliminary data.</text>
</comment>
<proteinExistence type="predicted"/>
<organism evidence="2 3">
    <name type="scientific">Halopenitus salinus</name>
    <dbReference type="NCBI Taxonomy" id="1198295"/>
    <lineage>
        <taxon>Archaea</taxon>
        <taxon>Methanobacteriati</taxon>
        <taxon>Methanobacteriota</taxon>
        <taxon>Stenosarchaea group</taxon>
        <taxon>Halobacteria</taxon>
        <taxon>Halobacteriales</taxon>
        <taxon>Haloferacaceae</taxon>
        <taxon>Halopenitus</taxon>
    </lineage>
</organism>
<feature type="compositionally biased region" description="Polar residues" evidence="1">
    <location>
        <begin position="1"/>
        <end position="15"/>
    </location>
</feature>
<evidence type="ECO:0000313" key="3">
    <source>
        <dbReference type="Proteomes" id="UP001596296"/>
    </source>
</evidence>
<sequence>MSANQTSHTAETITEPSDEYAATPEVDPPTDSKSVYTPTDSEDDGDKDEIHINGEAYNDLTKPDPHCATFFSPSDVRGEKWVSDFLNLNRERYFRMLSAINRGEKNGPTWEHSQLHTYRLRKDLVEIIGQRLNLTERQIERSIARATNIDGEKFGQRLELAVFCTCAYVVHRDESGYTKERHFHPNSPETDELFEEVAEEFNLSENRIENVCRMFDQTFGELPPVQFDSRKPNWKANEHPDRRIVESPSVDEKHGQRWRGGI</sequence>
<evidence type="ECO:0000256" key="1">
    <source>
        <dbReference type="SAM" id="MobiDB-lite"/>
    </source>
</evidence>
<dbReference type="AlphaFoldDB" id="A0ABD5V2U1"/>
<gene>
    <name evidence="2" type="ORF">ACFQE9_14955</name>
</gene>
<dbReference type="EMBL" id="JBHSXL010000015">
    <property type="protein sequence ID" value="MFC6893892.1"/>
    <property type="molecule type" value="Genomic_DNA"/>
</dbReference>
<feature type="region of interest" description="Disordered" evidence="1">
    <location>
        <begin position="1"/>
        <end position="48"/>
    </location>
</feature>
<reference evidence="2 3" key="1">
    <citation type="journal article" date="2019" name="Int. J. Syst. Evol. Microbiol.">
        <title>The Global Catalogue of Microorganisms (GCM) 10K type strain sequencing project: providing services to taxonomists for standard genome sequencing and annotation.</title>
        <authorList>
            <consortium name="The Broad Institute Genomics Platform"/>
            <consortium name="The Broad Institute Genome Sequencing Center for Infectious Disease"/>
            <person name="Wu L."/>
            <person name="Ma J."/>
        </authorList>
    </citation>
    <scope>NUCLEOTIDE SEQUENCE [LARGE SCALE GENOMIC DNA]</scope>
    <source>
        <strain evidence="2 3">SKJ47</strain>
    </source>
</reference>
<accession>A0ABD5V2U1</accession>
<name>A0ABD5V2U1_9EURY</name>
<keyword evidence="3" id="KW-1185">Reference proteome</keyword>
<dbReference type="RefSeq" id="WP_379746524.1">
    <property type="nucleotide sequence ID" value="NZ_JBHSVN010000001.1"/>
</dbReference>